<sequence length="104" mass="12327">MALDIEYFERRVRSLENALDRLQHDIGDTHRIANDIVREYQQWAREEHPGKEWFFRRIDELVQRGSPRCVYAKTLVLEYGVSRSKAYQLVREYLDNAAAKLATA</sequence>
<accession>A0ABM7Q3T2</accession>
<evidence type="ECO:0000313" key="1">
    <source>
        <dbReference type="EMBL" id="BCT91928.1"/>
    </source>
</evidence>
<protein>
    <recommendedName>
        <fullName evidence="3">Mor transcription activator domain-containing protein</fullName>
    </recommendedName>
</protein>
<dbReference type="Proteomes" id="UP000681317">
    <property type="component" value="Chromosome"/>
</dbReference>
<evidence type="ECO:0000313" key="2">
    <source>
        <dbReference type="Proteomes" id="UP000681317"/>
    </source>
</evidence>
<gene>
    <name evidence="1" type="ORF">LYSCAS_09520</name>
</gene>
<name>A0ABM7Q3T2_9GAMM</name>
<proteinExistence type="predicted"/>
<keyword evidence="2" id="KW-1185">Reference proteome</keyword>
<organism evidence="1 2">
    <name type="scientific">Noviluteimonas caseinilytica</name>
    <dbReference type="NCBI Taxonomy" id="2675101"/>
    <lineage>
        <taxon>Bacteria</taxon>
        <taxon>Pseudomonadati</taxon>
        <taxon>Pseudomonadota</taxon>
        <taxon>Gammaproteobacteria</taxon>
        <taxon>Lysobacterales</taxon>
        <taxon>Lysobacteraceae</taxon>
        <taxon>Noviluteimonas</taxon>
    </lineage>
</organism>
<evidence type="ECO:0008006" key="3">
    <source>
        <dbReference type="Google" id="ProtNLM"/>
    </source>
</evidence>
<dbReference type="EMBL" id="AP024545">
    <property type="protein sequence ID" value="BCT91928.1"/>
    <property type="molecule type" value="Genomic_DNA"/>
</dbReference>
<reference evidence="1 2" key="1">
    <citation type="submission" date="2021-03" db="EMBL/GenBank/DDBJ databases">
        <title>Complete Genome Sequences of Two Lysobacter Strains Isolated from Sea Water (Lysobacter caseinilyticus) and Soil (Lysobacter helvus) in South Korea.</title>
        <authorList>
            <person name="Watanabe Y."/>
            <person name="Arakawa K."/>
        </authorList>
    </citation>
    <scope>NUCLEOTIDE SEQUENCE [LARGE SCALE GENOMIC DNA]</scope>
    <source>
        <strain evidence="1 2">KVB24</strain>
    </source>
</reference>
<dbReference type="RefSeq" id="WP_213436233.1">
    <property type="nucleotide sequence ID" value="NZ_AP024545.1"/>
</dbReference>